<dbReference type="OrthoDB" id="9784940at2"/>
<comment type="caution">
    <text evidence="2">The sequence shown here is derived from an EMBL/GenBank/DDBJ whole genome shotgun (WGS) entry which is preliminary data.</text>
</comment>
<dbReference type="InterPro" id="IPR024271">
    <property type="entry name" value="DUF3782"/>
</dbReference>
<evidence type="ECO:0000313" key="2">
    <source>
        <dbReference type="EMBL" id="KYH31500.1"/>
    </source>
</evidence>
<gene>
    <name evidence="2" type="ORF">MOMUL_22390</name>
</gene>
<dbReference type="AlphaFoldDB" id="A0A151AVC6"/>
<evidence type="ECO:0000256" key="1">
    <source>
        <dbReference type="SAM" id="Coils"/>
    </source>
</evidence>
<dbReference type="EMBL" id="LTBC01000010">
    <property type="protein sequence ID" value="KYH31500.1"/>
    <property type="molecule type" value="Genomic_DNA"/>
</dbReference>
<organism evidence="2 3">
    <name type="scientific">Moorella mulderi DSM 14980</name>
    <dbReference type="NCBI Taxonomy" id="1122241"/>
    <lineage>
        <taxon>Bacteria</taxon>
        <taxon>Bacillati</taxon>
        <taxon>Bacillota</taxon>
        <taxon>Clostridia</taxon>
        <taxon>Neomoorellales</taxon>
        <taxon>Neomoorellaceae</taxon>
        <taxon>Neomoorella</taxon>
    </lineage>
</organism>
<dbReference type="RefSeq" id="WP_062284904.1">
    <property type="nucleotide sequence ID" value="NZ_LTBC01000010.1"/>
</dbReference>
<dbReference type="Pfam" id="PF12644">
    <property type="entry name" value="DUF3782"/>
    <property type="match status" value="1"/>
</dbReference>
<proteinExistence type="predicted"/>
<protein>
    <submittedName>
        <fullName evidence="2">Uncharacterized protein</fullName>
    </submittedName>
</protein>
<keyword evidence="1" id="KW-0175">Coiled coil</keyword>
<evidence type="ECO:0000313" key="3">
    <source>
        <dbReference type="Proteomes" id="UP000075670"/>
    </source>
</evidence>
<keyword evidence="3" id="KW-1185">Reference proteome</keyword>
<feature type="coiled-coil region" evidence="1">
    <location>
        <begin position="41"/>
        <end position="89"/>
    </location>
</feature>
<dbReference type="PATRIC" id="fig|1122241.3.peg.2384"/>
<sequence>MATEFRGITPELYHAIIAIVDQRMAEIKVTRTDFEELKDIVKELAAAQKRTKKRLEELAEAQKRTEERLEELAEAQKRTEAELQQLARQVGSLSATMGFGLEDIARVVLPGYLERNLGVKIDKLTRKYIDAGGEPGGNRSFWLRN</sequence>
<accession>A0A151AVC6</accession>
<reference evidence="2 3" key="1">
    <citation type="submission" date="2016-02" db="EMBL/GenBank/DDBJ databases">
        <title>Genome sequence of Moorella mulderi DSM 14980.</title>
        <authorList>
            <person name="Poehlein A."/>
            <person name="Daniel R."/>
        </authorList>
    </citation>
    <scope>NUCLEOTIDE SEQUENCE [LARGE SCALE GENOMIC DNA]</scope>
    <source>
        <strain evidence="2 3">DSM 14980</strain>
    </source>
</reference>
<dbReference type="Proteomes" id="UP000075670">
    <property type="component" value="Unassembled WGS sequence"/>
</dbReference>
<name>A0A151AVC6_9FIRM</name>